<proteinExistence type="predicted"/>
<dbReference type="Proteomes" id="UP000184304">
    <property type="component" value="Unassembled WGS sequence"/>
</dbReference>
<evidence type="ECO:0000313" key="2">
    <source>
        <dbReference type="EMBL" id="OJI83431.1"/>
    </source>
</evidence>
<dbReference type="EMBL" id="KV878204">
    <property type="protein sequence ID" value="OJI83431.1"/>
    <property type="molecule type" value="Genomic_DNA"/>
</dbReference>
<reference evidence="3" key="1">
    <citation type="journal article" date="2017" name="Genome Biol.">
        <title>Comparative genomics reveals high biological diversity and specific adaptations in the industrially and medically important fungal genus Aspergillus.</title>
        <authorList>
            <person name="de Vries R.P."/>
            <person name="Riley R."/>
            <person name="Wiebenga A."/>
            <person name="Aguilar-Osorio G."/>
            <person name="Amillis S."/>
            <person name="Uchima C.A."/>
            <person name="Anderluh G."/>
            <person name="Asadollahi M."/>
            <person name="Askin M."/>
            <person name="Barry K."/>
            <person name="Battaglia E."/>
            <person name="Bayram O."/>
            <person name="Benocci T."/>
            <person name="Braus-Stromeyer S.A."/>
            <person name="Caldana C."/>
            <person name="Canovas D."/>
            <person name="Cerqueira G.C."/>
            <person name="Chen F."/>
            <person name="Chen W."/>
            <person name="Choi C."/>
            <person name="Clum A."/>
            <person name="Dos Santos R.A."/>
            <person name="Damasio A.R."/>
            <person name="Diallinas G."/>
            <person name="Emri T."/>
            <person name="Fekete E."/>
            <person name="Flipphi M."/>
            <person name="Freyberg S."/>
            <person name="Gallo A."/>
            <person name="Gournas C."/>
            <person name="Habgood R."/>
            <person name="Hainaut M."/>
            <person name="Harispe M.L."/>
            <person name="Henrissat B."/>
            <person name="Hilden K.S."/>
            <person name="Hope R."/>
            <person name="Hossain A."/>
            <person name="Karabika E."/>
            <person name="Karaffa L."/>
            <person name="Karanyi Z."/>
            <person name="Krasevec N."/>
            <person name="Kuo A."/>
            <person name="Kusch H."/>
            <person name="LaButti K."/>
            <person name="Lagendijk E.L."/>
            <person name="Lapidus A."/>
            <person name="Levasseur A."/>
            <person name="Lindquist E."/>
            <person name="Lipzen A."/>
            <person name="Logrieco A.F."/>
            <person name="MacCabe A."/>
            <person name="Maekelae M.R."/>
            <person name="Malavazi I."/>
            <person name="Melin P."/>
            <person name="Meyer V."/>
            <person name="Mielnichuk N."/>
            <person name="Miskei M."/>
            <person name="Molnar A.P."/>
            <person name="Mule G."/>
            <person name="Ngan C.Y."/>
            <person name="Orejas M."/>
            <person name="Orosz E."/>
            <person name="Ouedraogo J.P."/>
            <person name="Overkamp K.M."/>
            <person name="Park H.-S."/>
            <person name="Perrone G."/>
            <person name="Piumi F."/>
            <person name="Punt P.J."/>
            <person name="Ram A.F."/>
            <person name="Ramon A."/>
            <person name="Rauscher S."/>
            <person name="Record E."/>
            <person name="Riano-Pachon D.M."/>
            <person name="Robert V."/>
            <person name="Roehrig J."/>
            <person name="Ruller R."/>
            <person name="Salamov A."/>
            <person name="Salih N.S."/>
            <person name="Samson R.A."/>
            <person name="Sandor E."/>
            <person name="Sanguinetti M."/>
            <person name="Schuetze T."/>
            <person name="Sepcic K."/>
            <person name="Shelest E."/>
            <person name="Sherlock G."/>
            <person name="Sophianopoulou V."/>
            <person name="Squina F.M."/>
            <person name="Sun H."/>
            <person name="Susca A."/>
            <person name="Todd R.B."/>
            <person name="Tsang A."/>
            <person name="Unkles S.E."/>
            <person name="van de Wiele N."/>
            <person name="van Rossen-Uffink D."/>
            <person name="Oliveira J.V."/>
            <person name="Vesth T.C."/>
            <person name="Visser J."/>
            <person name="Yu J.-H."/>
            <person name="Zhou M."/>
            <person name="Andersen M.R."/>
            <person name="Archer D.B."/>
            <person name="Baker S.E."/>
            <person name="Benoit I."/>
            <person name="Brakhage A.A."/>
            <person name="Braus G.H."/>
            <person name="Fischer R."/>
            <person name="Frisvad J.C."/>
            <person name="Goldman G.H."/>
            <person name="Houbraken J."/>
            <person name="Oakley B."/>
            <person name="Pocsi I."/>
            <person name="Scazzocchio C."/>
            <person name="Seiboth B."/>
            <person name="vanKuyk P.A."/>
            <person name="Wortman J."/>
            <person name="Dyer P.S."/>
            <person name="Grigoriev I.V."/>
        </authorList>
    </citation>
    <scope>NUCLEOTIDE SEQUENCE [LARGE SCALE GENOMIC DNA]</scope>
    <source>
        <strain evidence="3">CBS 134.48</strain>
    </source>
</reference>
<keyword evidence="3" id="KW-1185">Reference proteome</keyword>
<evidence type="ECO:0000313" key="3">
    <source>
        <dbReference type="Proteomes" id="UP000184304"/>
    </source>
</evidence>
<name>A0A1L9N2I9_ASPTC</name>
<protein>
    <submittedName>
        <fullName evidence="2">Uncharacterized protein</fullName>
    </submittedName>
</protein>
<gene>
    <name evidence="2" type="ORF">ASPTUDRAFT_124571</name>
</gene>
<feature type="region of interest" description="Disordered" evidence="1">
    <location>
        <begin position="20"/>
        <end position="40"/>
    </location>
</feature>
<dbReference type="AlphaFoldDB" id="A0A1L9N2I9"/>
<dbReference type="VEuPathDB" id="FungiDB:ASPTUDRAFT_124571"/>
<feature type="non-terminal residue" evidence="2">
    <location>
        <position position="1"/>
    </location>
</feature>
<evidence type="ECO:0000256" key="1">
    <source>
        <dbReference type="SAM" id="MobiDB-lite"/>
    </source>
</evidence>
<organism evidence="2 3">
    <name type="scientific">Aspergillus tubingensis (strain CBS 134.48)</name>
    <dbReference type="NCBI Taxonomy" id="767770"/>
    <lineage>
        <taxon>Eukaryota</taxon>
        <taxon>Fungi</taxon>
        <taxon>Dikarya</taxon>
        <taxon>Ascomycota</taxon>
        <taxon>Pezizomycotina</taxon>
        <taxon>Eurotiomycetes</taxon>
        <taxon>Eurotiomycetidae</taxon>
        <taxon>Eurotiales</taxon>
        <taxon>Aspergillaceae</taxon>
        <taxon>Aspergillus</taxon>
        <taxon>Aspergillus subgen. Circumdati</taxon>
    </lineage>
</organism>
<accession>A0A1L9N2I9</accession>
<sequence>VSRTGTRYRTLQPASAACRGTVIGHPQSPKWTPKGAALRSSVPEKLESQLLPDKLRPHSYTLFFHFHPRNYLGVLSVRPGHTPHSSPHTAPVMPLSGPVASPST</sequence>
<feature type="region of interest" description="Disordered" evidence="1">
    <location>
        <begin position="78"/>
        <end position="104"/>
    </location>
</feature>